<organism evidence="2 3">
    <name type="scientific">Cucumis melo var. makuwa</name>
    <name type="common">Oriental melon</name>
    <dbReference type="NCBI Taxonomy" id="1194695"/>
    <lineage>
        <taxon>Eukaryota</taxon>
        <taxon>Viridiplantae</taxon>
        <taxon>Streptophyta</taxon>
        <taxon>Embryophyta</taxon>
        <taxon>Tracheophyta</taxon>
        <taxon>Spermatophyta</taxon>
        <taxon>Magnoliopsida</taxon>
        <taxon>eudicotyledons</taxon>
        <taxon>Gunneridae</taxon>
        <taxon>Pentapetalae</taxon>
        <taxon>rosids</taxon>
        <taxon>fabids</taxon>
        <taxon>Cucurbitales</taxon>
        <taxon>Cucurbitaceae</taxon>
        <taxon>Benincaseae</taxon>
        <taxon>Cucumis</taxon>
    </lineage>
</organism>
<feature type="coiled-coil region" evidence="1">
    <location>
        <begin position="108"/>
        <end position="149"/>
    </location>
</feature>
<sequence length="194" mass="21973">MEEDETIEKFNGRVLDLANESFALGFGHYQAECATSLKRKKKAFVTTLSDDESSSDSDCEIFGRALVSSLTENPIEEPTKITEINTPKTTHSDLEEVLSMWEEDQKVLNQQQEKIMILTKENLRLMEKISELKDELKNAKKEYDTLNKSVRMLSLGTSTLDEILSKEKVKNDKKGIGYSKGEFSKTKSTVFVCA</sequence>
<dbReference type="Proteomes" id="UP000321947">
    <property type="component" value="Unassembled WGS sequence"/>
</dbReference>
<protein>
    <submittedName>
        <fullName evidence="2">Putative envelope-like protein</fullName>
    </submittedName>
</protein>
<name>A0A5D3BQY7_CUCMM</name>
<accession>A0A5D3BQY7</accession>
<keyword evidence="1" id="KW-0175">Coiled coil</keyword>
<gene>
    <name evidence="2" type="ORF">E5676_scaffold451G001670</name>
</gene>
<reference evidence="2 3" key="1">
    <citation type="submission" date="2019-08" db="EMBL/GenBank/DDBJ databases">
        <title>Draft genome sequences of two oriental melons (Cucumis melo L. var makuwa).</title>
        <authorList>
            <person name="Kwon S.-Y."/>
        </authorList>
    </citation>
    <scope>NUCLEOTIDE SEQUENCE [LARGE SCALE GENOMIC DNA]</scope>
    <source>
        <strain evidence="3">cv. Chang Bougi</strain>
        <tissue evidence="2">Leaf</tissue>
    </source>
</reference>
<dbReference type="EMBL" id="SSTD01016175">
    <property type="protein sequence ID" value="TYK01584.1"/>
    <property type="molecule type" value="Genomic_DNA"/>
</dbReference>
<comment type="caution">
    <text evidence="2">The sequence shown here is derived from an EMBL/GenBank/DDBJ whole genome shotgun (WGS) entry which is preliminary data.</text>
</comment>
<evidence type="ECO:0000256" key="1">
    <source>
        <dbReference type="SAM" id="Coils"/>
    </source>
</evidence>
<evidence type="ECO:0000313" key="2">
    <source>
        <dbReference type="EMBL" id="TYK01584.1"/>
    </source>
</evidence>
<dbReference type="AlphaFoldDB" id="A0A5D3BQY7"/>
<evidence type="ECO:0000313" key="3">
    <source>
        <dbReference type="Proteomes" id="UP000321947"/>
    </source>
</evidence>
<proteinExistence type="predicted"/>